<feature type="transmembrane region" description="Helical" evidence="6">
    <location>
        <begin position="64"/>
        <end position="83"/>
    </location>
</feature>
<accession>A0A5S9P0H2</accession>
<evidence type="ECO:0000256" key="3">
    <source>
        <dbReference type="ARBA" id="ARBA00022692"/>
    </source>
</evidence>
<reference evidence="7 8" key="1">
    <citation type="submission" date="2019-12" db="EMBL/GenBank/DDBJ databases">
        <authorList>
            <person name="Reyes-Prieto M."/>
        </authorList>
    </citation>
    <scope>NUCLEOTIDE SEQUENCE [LARGE SCALE GENOMIC DNA]</scope>
    <source>
        <strain evidence="7">HF14-78462</strain>
    </source>
</reference>
<dbReference type="AlphaFoldDB" id="A0A5S9P0H2"/>
<keyword evidence="3 6" id="KW-0812">Transmembrane</keyword>
<feature type="transmembrane region" description="Helical" evidence="6">
    <location>
        <begin position="181"/>
        <end position="204"/>
    </location>
</feature>
<evidence type="ECO:0000313" key="7">
    <source>
        <dbReference type="EMBL" id="CAA0096561.1"/>
    </source>
</evidence>
<dbReference type="RefSeq" id="WP_200837763.1">
    <property type="nucleotide sequence ID" value="NZ_CACSAS010000001.1"/>
</dbReference>
<keyword evidence="8" id="KW-1185">Reference proteome</keyword>
<evidence type="ECO:0000313" key="8">
    <source>
        <dbReference type="Proteomes" id="UP000433050"/>
    </source>
</evidence>
<protein>
    <recommendedName>
        <fullName evidence="9">Cytochrome c oxidase caa3 assembly factor</fullName>
    </recommendedName>
</protein>
<evidence type="ECO:0000256" key="5">
    <source>
        <dbReference type="ARBA" id="ARBA00023136"/>
    </source>
</evidence>
<dbReference type="Proteomes" id="UP000433050">
    <property type="component" value="Unassembled WGS sequence"/>
</dbReference>
<evidence type="ECO:0000256" key="1">
    <source>
        <dbReference type="ARBA" id="ARBA00004651"/>
    </source>
</evidence>
<gene>
    <name evidence="7" type="ORF">STARVERO_02033</name>
</gene>
<organism evidence="7 8">
    <name type="scientific">Starkeya nomas</name>
    <dbReference type="NCBI Taxonomy" id="2666134"/>
    <lineage>
        <taxon>Bacteria</taxon>
        <taxon>Pseudomonadati</taxon>
        <taxon>Pseudomonadota</taxon>
        <taxon>Alphaproteobacteria</taxon>
        <taxon>Hyphomicrobiales</taxon>
        <taxon>Xanthobacteraceae</taxon>
        <taxon>Starkeya</taxon>
    </lineage>
</organism>
<feature type="transmembrane region" description="Helical" evidence="6">
    <location>
        <begin position="103"/>
        <end position="121"/>
    </location>
</feature>
<feature type="transmembrane region" description="Helical" evidence="6">
    <location>
        <begin position="34"/>
        <end position="52"/>
    </location>
</feature>
<keyword evidence="2" id="KW-1003">Cell membrane</keyword>
<keyword evidence="5 6" id="KW-0472">Membrane</keyword>
<dbReference type="EMBL" id="CACSAS010000001">
    <property type="protein sequence ID" value="CAA0096561.1"/>
    <property type="molecule type" value="Genomic_DNA"/>
</dbReference>
<evidence type="ECO:0000256" key="2">
    <source>
        <dbReference type="ARBA" id="ARBA00022475"/>
    </source>
</evidence>
<dbReference type="InterPro" id="IPR019108">
    <property type="entry name" value="Caa3_assmbl_CtaG-rel"/>
</dbReference>
<dbReference type="GO" id="GO:0005886">
    <property type="term" value="C:plasma membrane"/>
    <property type="evidence" value="ECO:0007669"/>
    <property type="project" value="UniProtKB-SubCell"/>
</dbReference>
<evidence type="ECO:0000256" key="4">
    <source>
        <dbReference type="ARBA" id="ARBA00022989"/>
    </source>
</evidence>
<dbReference type="Pfam" id="PF09678">
    <property type="entry name" value="Caa3_CtaG"/>
    <property type="match status" value="1"/>
</dbReference>
<comment type="subcellular location">
    <subcellularLocation>
        <location evidence="1">Cell membrane</location>
        <topology evidence="1">Multi-pass membrane protein</topology>
    </subcellularLocation>
</comment>
<evidence type="ECO:0000256" key="6">
    <source>
        <dbReference type="SAM" id="Phobius"/>
    </source>
</evidence>
<evidence type="ECO:0008006" key="9">
    <source>
        <dbReference type="Google" id="ProtNLM"/>
    </source>
</evidence>
<proteinExistence type="predicted"/>
<name>A0A5S9P0H2_9HYPH</name>
<feature type="transmembrane region" description="Helical" evidence="6">
    <location>
        <begin position="128"/>
        <end position="152"/>
    </location>
</feature>
<sequence length="213" mass="22010">MKKAALITGLVVLALAWGGPLPGIAATSFTAHMIVHMSVVAFAAPLIAIGISGTRLDPSPRLPWLFSPLLAAMLEFAIVWGWHMPLLHIAARQSGPANIAEQASFLAGGLLLWLSCLNRAAGGAVGGALVGTLGLLLTSMHMTLLGALIAFANRPLYIRDGVPICGSDPATAVADQQLGGVIMLFAGGLVYLVGGLFLMARVVLAEPRREASS</sequence>
<keyword evidence="4 6" id="KW-1133">Transmembrane helix</keyword>